<evidence type="ECO:0000313" key="2">
    <source>
        <dbReference type="Proteomes" id="UP001372834"/>
    </source>
</evidence>
<evidence type="ECO:0000313" key="1">
    <source>
        <dbReference type="EMBL" id="KAK6632777.1"/>
    </source>
</evidence>
<organism evidence="1 2">
    <name type="scientific">Polyplax serrata</name>
    <name type="common">Common mouse louse</name>
    <dbReference type="NCBI Taxonomy" id="468196"/>
    <lineage>
        <taxon>Eukaryota</taxon>
        <taxon>Metazoa</taxon>
        <taxon>Ecdysozoa</taxon>
        <taxon>Arthropoda</taxon>
        <taxon>Hexapoda</taxon>
        <taxon>Insecta</taxon>
        <taxon>Pterygota</taxon>
        <taxon>Neoptera</taxon>
        <taxon>Paraneoptera</taxon>
        <taxon>Psocodea</taxon>
        <taxon>Troctomorpha</taxon>
        <taxon>Phthiraptera</taxon>
        <taxon>Anoplura</taxon>
        <taxon>Polyplacidae</taxon>
        <taxon>Polyplax</taxon>
    </lineage>
</organism>
<gene>
    <name evidence="1" type="ORF">RUM43_013548</name>
</gene>
<name>A0AAN8P596_POLSC</name>
<dbReference type="AlphaFoldDB" id="A0AAN8P596"/>
<proteinExistence type="predicted"/>
<sequence>MKDATCARQHKTTINILQSQSLQFEILARGQVTAGLHPDEDEFDGENRWFFWVLGLNLGFPGYGPGASHQSKFVVAVVVRHASHGPGEPPMSPGHLLIALTLVGIILNGRTVTFVVRIVIDFCMDAGIQYLGTTQKPRTTSQSVVGKAPMAGAITAGADKP</sequence>
<protein>
    <submittedName>
        <fullName evidence="1">Uncharacterized protein</fullName>
    </submittedName>
</protein>
<accession>A0AAN8P596</accession>
<comment type="caution">
    <text evidence="1">The sequence shown here is derived from an EMBL/GenBank/DDBJ whole genome shotgun (WGS) entry which is preliminary data.</text>
</comment>
<reference evidence="1 2" key="1">
    <citation type="submission" date="2023-10" db="EMBL/GenBank/DDBJ databases">
        <title>Genomes of two closely related lineages of the louse Polyplax serrata with different host specificities.</title>
        <authorList>
            <person name="Martinu J."/>
            <person name="Tarabai H."/>
            <person name="Stefka J."/>
            <person name="Hypsa V."/>
        </authorList>
    </citation>
    <scope>NUCLEOTIDE SEQUENCE [LARGE SCALE GENOMIC DNA]</scope>
    <source>
        <strain evidence="1">HR10_N</strain>
    </source>
</reference>
<dbReference type="Proteomes" id="UP001372834">
    <property type="component" value="Unassembled WGS sequence"/>
</dbReference>
<dbReference type="EMBL" id="JAWJWE010000007">
    <property type="protein sequence ID" value="KAK6632777.1"/>
    <property type="molecule type" value="Genomic_DNA"/>
</dbReference>